<keyword evidence="2" id="KW-1185">Reference proteome</keyword>
<proteinExistence type="predicted"/>
<dbReference type="InParanoid" id="A0A0Q9X1L9"/>
<protein>
    <submittedName>
        <fullName evidence="1">Uncharacterized protein</fullName>
    </submittedName>
</protein>
<dbReference type="EMBL" id="CH963848">
    <property type="protein sequence ID" value="KRF97837.1"/>
    <property type="molecule type" value="Genomic_DNA"/>
</dbReference>
<reference evidence="1 2" key="1">
    <citation type="journal article" date="2007" name="Nature">
        <title>Evolution of genes and genomes on the Drosophila phylogeny.</title>
        <authorList>
            <consortium name="Drosophila 12 Genomes Consortium"/>
            <person name="Clark A.G."/>
            <person name="Eisen M.B."/>
            <person name="Smith D.R."/>
            <person name="Bergman C.M."/>
            <person name="Oliver B."/>
            <person name="Markow T.A."/>
            <person name="Kaufman T.C."/>
            <person name="Kellis M."/>
            <person name="Gelbart W."/>
            <person name="Iyer V.N."/>
            <person name="Pollard D.A."/>
            <person name="Sackton T.B."/>
            <person name="Larracuente A.M."/>
            <person name="Singh N.D."/>
            <person name="Abad J.P."/>
            <person name="Abt D.N."/>
            <person name="Adryan B."/>
            <person name="Aguade M."/>
            <person name="Akashi H."/>
            <person name="Anderson W.W."/>
            <person name="Aquadro C.F."/>
            <person name="Ardell D.H."/>
            <person name="Arguello R."/>
            <person name="Artieri C.G."/>
            <person name="Barbash D.A."/>
            <person name="Barker D."/>
            <person name="Barsanti P."/>
            <person name="Batterham P."/>
            <person name="Batzoglou S."/>
            <person name="Begun D."/>
            <person name="Bhutkar A."/>
            <person name="Blanco E."/>
            <person name="Bosak S.A."/>
            <person name="Bradley R.K."/>
            <person name="Brand A.D."/>
            <person name="Brent M.R."/>
            <person name="Brooks A.N."/>
            <person name="Brown R.H."/>
            <person name="Butlin R.K."/>
            <person name="Caggese C."/>
            <person name="Calvi B.R."/>
            <person name="Bernardo de Carvalho A."/>
            <person name="Caspi A."/>
            <person name="Castrezana S."/>
            <person name="Celniker S.E."/>
            <person name="Chang J.L."/>
            <person name="Chapple C."/>
            <person name="Chatterji S."/>
            <person name="Chinwalla A."/>
            <person name="Civetta A."/>
            <person name="Clifton S.W."/>
            <person name="Comeron J.M."/>
            <person name="Costello J.C."/>
            <person name="Coyne J.A."/>
            <person name="Daub J."/>
            <person name="David R.G."/>
            <person name="Delcher A.L."/>
            <person name="Delehaunty K."/>
            <person name="Do C.B."/>
            <person name="Ebling H."/>
            <person name="Edwards K."/>
            <person name="Eickbush T."/>
            <person name="Evans J.D."/>
            <person name="Filipski A."/>
            <person name="Findeiss S."/>
            <person name="Freyhult E."/>
            <person name="Fulton L."/>
            <person name="Fulton R."/>
            <person name="Garcia A.C."/>
            <person name="Gardiner A."/>
            <person name="Garfield D.A."/>
            <person name="Garvin B.E."/>
            <person name="Gibson G."/>
            <person name="Gilbert D."/>
            <person name="Gnerre S."/>
            <person name="Godfrey J."/>
            <person name="Good R."/>
            <person name="Gotea V."/>
            <person name="Gravely B."/>
            <person name="Greenberg A.J."/>
            <person name="Griffiths-Jones S."/>
            <person name="Gross S."/>
            <person name="Guigo R."/>
            <person name="Gustafson E.A."/>
            <person name="Haerty W."/>
            <person name="Hahn M.W."/>
            <person name="Halligan D.L."/>
            <person name="Halpern A.L."/>
            <person name="Halter G.M."/>
            <person name="Han M.V."/>
            <person name="Heger A."/>
            <person name="Hillier L."/>
            <person name="Hinrichs A.S."/>
            <person name="Holmes I."/>
            <person name="Hoskins R.A."/>
            <person name="Hubisz M.J."/>
            <person name="Hultmark D."/>
            <person name="Huntley M.A."/>
            <person name="Jaffe D.B."/>
            <person name="Jagadeeshan S."/>
            <person name="Jeck W.R."/>
            <person name="Johnson J."/>
            <person name="Jones C.D."/>
            <person name="Jordan W.C."/>
            <person name="Karpen G.H."/>
            <person name="Kataoka E."/>
            <person name="Keightley P.D."/>
            <person name="Kheradpour P."/>
            <person name="Kirkness E.F."/>
            <person name="Koerich L.B."/>
            <person name="Kristiansen K."/>
            <person name="Kudrna D."/>
            <person name="Kulathinal R.J."/>
            <person name="Kumar S."/>
            <person name="Kwok R."/>
            <person name="Lander E."/>
            <person name="Langley C.H."/>
            <person name="Lapoint R."/>
            <person name="Lazzaro B.P."/>
            <person name="Lee S.J."/>
            <person name="Levesque L."/>
            <person name="Li R."/>
            <person name="Lin C.F."/>
            <person name="Lin M.F."/>
            <person name="Lindblad-Toh K."/>
            <person name="Llopart A."/>
            <person name="Long M."/>
            <person name="Low L."/>
            <person name="Lozovsky E."/>
            <person name="Lu J."/>
            <person name="Luo M."/>
            <person name="Machado C.A."/>
            <person name="Makalowski W."/>
            <person name="Marzo M."/>
            <person name="Matsuda M."/>
            <person name="Matzkin L."/>
            <person name="McAllister B."/>
            <person name="McBride C.S."/>
            <person name="McKernan B."/>
            <person name="McKernan K."/>
            <person name="Mendez-Lago M."/>
            <person name="Minx P."/>
            <person name="Mollenhauer M.U."/>
            <person name="Montooth K."/>
            <person name="Mount S.M."/>
            <person name="Mu X."/>
            <person name="Myers E."/>
            <person name="Negre B."/>
            <person name="Newfeld S."/>
            <person name="Nielsen R."/>
            <person name="Noor M.A."/>
            <person name="O'Grady P."/>
            <person name="Pachter L."/>
            <person name="Papaceit M."/>
            <person name="Parisi M.J."/>
            <person name="Parisi M."/>
            <person name="Parts L."/>
            <person name="Pedersen J.S."/>
            <person name="Pesole G."/>
            <person name="Phillippy A.M."/>
            <person name="Ponting C.P."/>
            <person name="Pop M."/>
            <person name="Porcelli D."/>
            <person name="Powell J.R."/>
            <person name="Prohaska S."/>
            <person name="Pruitt K."/>
            <person name="Puig M."/>
            <person name="Quesneville H."/>
            <person name="Ram K.R."/>
            <person name="Rand D."/>
            <person name="Rasmussen M.D."/>
            <person name="Reed L.K."/>
            <person name="Reenan R."/>
            <person name="Reily A."/>
            <person name="Remington K.A."/>
            <person name="Rieger T.T."/>
            <person name="Ritchie M.G."/>
            <person name="Robin C."/>
            <person name="Rogers Y.H."/>
            <person name="Rohde C."/>
            <person name="Rozas J."/>
            <person name="Rubenfield M.J."/>
            <person name="Ruiz A."/>
            <person name="Russo S."/>
            <person name="Salzberg S.L."/>
            <person name="Sanchez-Gracia A."/>
            <person name="Saranga D.J."/>
            <person name="Sato H."/>
            <person name="Schaeffer S.W."/>
            <person name="Schatz M.C."/>
            <person name="Schlenke T."/>
            <person name="Schwartz R."/>
            <person name="Segarra C."/>
            <person name="Singh R.S."/>
            <person name="Sirot L."/>
            <person name="Sirota M."/>
            <person name="Sisneros N.B."/>
            <person name="Smith C.D."/>
            <person name="Smith T.F."/>
            <person name="Spieth J."/>
            <person name="Stage D.E."/>
            <person name="Stark A."/>
            <person name="Stephan W."/>
            <person name="Strausberg R.L."/>
            <person name="Strempel S."/>
            <person name="Sturgill D."/>
            <person name="Sutton G."/>
            <person name="Sutton G.G."/>
            <person name="Tao W."/>
            <person name="Teichmann S."/>
            <person name="Tobari Y.N."/>
            <person name="Tomimura Y."/>
            <person name="Tsolas J.M."/>
            <person name="Valente V.L."/>
            <person name="Venter E."/>
            <person name="Venter J.C."/>
            <person name="Vicario S."/>
            <person name="Vieira F.G."/>
            <person name="Vilella A.J."/>
            <person name="Villasante A."/>
            <person name="Walenz B."/>
            <person name="Wang J."/>
            <person name="Wasserman M."/>
            <person name="Watts T."/>
            <person name="Wilson D."/>
            <person name="Wilson R.K."/>
            <person name="Wing R.A."/>
            <person name="Wolfner M.F."/>
            <person name="Wong A."/>
            <person name="Wong G.K."/>
            <person name="Wu C.I."/>
            <person name="Wu G."/>
            <person name="Yamamoto D."/>
            <person name="Yang H.P."/>
            <person name="Yang S.P."/>
            <person name="Yorke J.A."/>
            <person name="Yoshida K."/>
            <person name="Zdobnov E."/>
            <person name="Zhang P."/>
            <person name="Zhang Y."/>
            <person name="Zimin A.V."/>
            <person name="Baldwin J."/>
            <person name="Abdouelleil A."/>
            <person name="Abdulkadir J."/>
            <person name="Abebe A."/>
            <person name="Abera B."/>
            <person name="Abreu J."/>
            <person name="Acer S.C."/>
            <person name="Aftuck L."/>
            <person name="Alexander A."/>
            <person name="An P."/>
            <person name="Anderson E."/>
            <person name="Anderson S."/>
            <person name="Arachi H."/>
            <person name="Azer M."/>
            <person name="Bachantsang P."/>
            <person name="Barry A."/>
            <person name="Bayul T."/>
            <person name="Berlin A."/>
            <person name="Bessette D."/>
            <person name="Bloom T."/>
            <person name="Blye J."/>
            <person name="Boguslavskiy L."/>
            <person name="Bonnet C."/>
            <person name="Boukhgalter B."/>
            <person name="Bourzgui I."/>
            <person name="Brown A."/>
            <person name="Cahill P."/>
            <person name="Channer S."/>
            <person name="Cheshatsang Y."/>
            <person name="Chuda L."/>
            <person name="Citroen M."/>
            <person name="Collymore A."/>
            <person name="Cooke P."/>
            <person name="Costello M."/>
            <person name="D'Aco K."/>
            <person name="Daza R."/>
            <person name="De Haan G."/>
            <person name="DeGray S."/>
            <person name="DeMaso C."/>
            <person name="Dhargay N."/>
            <person name="Dooley K."/>
            <person name="Dooley E."/>
            <person name="Doricent M."/>
            <person name="Dorje P."/>
            <person name="Dorjee K."/>
            <person name="Dupes A."/>
            <person name="Elong R."/>
            <person name="Falk J."/>
            <person name="Farina A."/>
            <person name="Faro S."/>
            <person name="Ferguson D."/>
            <person name="Fisher S."/>
            <person name="Foley C.D."/>
            <person name="Franke A."/>
            <person name="Friedrich D."/>
            <person name="Gadbois L."/>
            <person name="Gearin G."/>
            <person name="Gearin C.R."/>
            <person name="Giannoukos G."/>
            <person name="Goode T."/>
            <person name="Graham J."/>
            <person name="Grandbois E."/>
            <person name="Grewal S."/>
            <person name="Gyaltsen K."/>
            <person name="Hafez N."/>
            <person name="Hagos B."/>
            <person name="Hall J."/>
            <person name="Henson C."/>
            <person name="Hollinger A."/>
            <person name="Honan T."/>
            <person name="Huard M.D."/>
            <person name="Hughes L."/>
            <person name="Hurhula B."/>
            <person name="Husby M.E."/>
            <person name="Kamat A."/>
            <person name="Kanga B."/>
            <person name="Kashin S."/>
            <person name="Khazanovich D."/>
            <person name="Kisner P."/>
            <person name="Lance K."/>
            <person name="Lara M."/>
            <person name="Lee W."/>
            <person name="Lennon N."/>
            <person name="Letendre F."/>
            <person name="LeVine R."/>
            <person name="Lipovsky A."/>
            <person name="Liu X."/>
            <person name="Liu J."/>
            <person name="Liu S."/>
            <person name="Lokyitsang T."/>
            <person name="Lokyitsang Y."/>
            <person name="Lubonja R."/>
            <person name="Lui A."/>
            <person name="MacDonald P."/>
            <person name="Magnisalis V."/>
            <person name="Maru K."/>
            <person name="Matthews C."/>
            <person name="McCusker W."/>
            <person name="McDonough S."/>
            <person name="Mehta T."/>
            <person name="Meldrim J."/>
            <person name="Meneus L."/>
            <person name="Mihai O."/>
            <person name="Mihalev A."/>
            <person name="Mihova T."/>
            <person name="Mittelman R."/>
            <person name="Mlenga V."/>
            <person name="Montmayeur A."/>
            <person name="Mulrain L."/>
            <person name="Navidi A."/>
            <person name="Naylor J."/>
            <person name="Negash T."/>
            <person name="Nguyen T."/>
            <person name="Nguyen N."/>
            <person name="Nicol R."/>
            <person name="Norbu C."/>
            <person name="Norbu N."/>
            <person name="Novod N."/>
            <person name="O'Neill B."/>
            <person name="Osman S."/>
            <person name="Markiewicz E."/>
            <person name="Oyono O.L."/>
            <person name="Patti C."/>
            <person name="Phunkhang P."/>
            <person name="Pierre F."/>
            <person name="Priest M."/>
            <person name="Raghuraman S."/>
            <person name="Rege F."/>
            <person name="Reyes R."/>
            <person name="Rise C."/>
            <person name="Rogov P."/>
            <person name="Ross K."/>
            <person name="Ryan E."/>
            <person name="Settipalli S."/>
            <person name="Shea T."/>
            <person name="Sherpa N."/>
            <person name="Shi L."/>
            <person name="Shih D."/>
            <person name="Sparrow T."/>
            <person name="Spaulding J."/>
            <person name="Stalker J."/>
            <person name="Stange-Thomann N."/>
            <person name="Stavropoulos S."/>
            <person name="Stone C."/>
            <person name="Strader C."/>
            <person name="Tesfaye S."/>
            <person name="Thomson T."/>
            <person name="Thoulutsang Y."/>
            <person name="Thoulutsang D."/>
            <person name="Topham K."/>
            <person name="Topping I."/>
            <person name="Tsamla T."/>
            <person name="Vassiliev H."/>
            <person name="Vo A."/>
            <person name="Wangchuk T."/>
            <person name="Wangdi T."/>
            <person name="Weiand M."/>
            <person name="Wilkinson J."/>
            <person name="Wilson A."/>
            <person name="Yadav S."/>
            <person name="Young G."/>
            <person name="Yu Q."/>
            <person name="Zembek L."/>
            <person name="Zhong D."/>
            <person name="Zimmer A."/>
            <person name="Zwirko Z."/>
            <person name="Jaffe D.B."/>
            <person name="Alvarez P."/>
            <person name="Brockman W."/>
            <person name="Butler J."/>
            <person name="Chin C."/>
            <person name="Gnerre S."/>
            <person name="Grabherr M."/>
            <person name="Kleber M."/>
            <person name="Mauceli E."/>
            <person name="MacCallum I."/>
        </authorList>
    </citation>
    <scope>NUCLEOTIDE SEQUENCE [LARGE SCALE GENOMIC DNA]</scope>
    <source>
        <strain evidence="2">Tucson 14030-0811.24</strain>
    </source>
</reference>
<gene>
    <name evidence="1" type="primary">Dwil\GK27310</name>
    <name evidence="1" type="ORF">Dwil_GK27310</name>
</gene>
<organism evidence="1 2">
    <name type="scientific">Drosophila willistoni</name>
    <name type="common">Fruit fly</name>
    <dbReference type="NCBI Taxonomy" id="7260"/>
    <lineage>
        <taxon>Eukaryota</taxon>
        <taxon>Metazoa</taxon>
        <taxon>Ecdysozoa</taxon>
        <taxon>Arthropoda</taxon>
        <taxon>Hexapoda</taxon>
        <taxon>Insecta</taxon>
        <taxon>Pterygota</taxon>
        <taxon>Neoptera</taxon>
        <taxon>Endopterygota</taxon>
        <taxon>Diptera</taxon>
        <taxon>Brachycera</taxon>
        <taxon>Muscomorpha</taxon>
        <taxon>Ephydroidea</taxon>
        <taxon>Drosophilidae</taxon>
        <taxon>Drosophila</taxon>
        <taxon>Sophophora</taxon>
    </lineage>
</organism>
<accession>A0A0Q9X1L9</accession>
<dbReference type="OrthoDB" id="7859044at2759"/>
<sequence>MIILPNEVVNHLSNSLEHFNAWTEELSGILNTAQQKQLAWNVRWPQSMDEIKDIQLKLTPTNQFKSLLWQSFYWQLRRSSGIPKSVLYQHFVLNLVKLKRAEQQPPEMWNIQLENMLLSFPQSLQTLLKSHWLCLQHQRDYLYAEAAYQFQLGANSNCSMWHIDTQRQINDHHWLRLRNVCETNYVWFINLENMMQTDNILLFHSPSRLAKRLCLNQDLGYYFTKEISKDCHWEFRDCSYLPQLLRGL</sequence>
<dbReference type="Proteomes" id="UP000007798">
    <property type="component" value="Unassembled WGS sequence"/>
</dbReference>
<dbReference type="AlphaFoldDB" id="A0A0Q9X1L9"/>
<name>A0A0Q9X1L9_DROWI</name>
<dbReference type="KEGG" id="dwi:26529312"/>
<evidence type="ECO:0000313" key="2">
    <source>
        <dbReference type="Proteomes" id="UP000007798"/>
    </source>
</evidence>
<evidence type="ECO:0000313" key="1">
    <source>
        <dbReference type="EMBL" id="KRF97837.1"/>
    </source>
</evidence>